<dbReference type="GO" id="GO:0019346">
    <property type="term" value="P:transsulfuration"/>
    <property type="evidence" value="ECO:0007669"/>
    <property type="project" value="InterPro"/>
</dbReference>
<dbReference type="PANTHER" id="PTHR11808:SF80">
    <property type="entry name" value="CYSTATHIONINE GAMMA-LYASE"/>
    <property type="match status" value="1"/>
</dbReference>
<evidence type="ECO:0000256" key="1">
    <source>
        <dbReference type="ARBA" id="ARBA00001933"/>
    </source>
</evidence>
<dbReference type="SUPFAM" id="SSF53383">
    <property type="entry name" value="PLP-dependent transferases"/>
    <property type="match status" value="1"/>
</dbReference>
<dbReference type="Gene3D" id="3.90.1150.10">
    <property type="entry name" value="Aspartate Aminotransferase, domain 1"/>
    <property type="match status" value="1"/>
</dbReference>
<comment type="catalytic activity">
    <reaction evidence="10">
        <text>L-methionine + H2O = methanethiol + 2-oxobutanoate + NH4(+)</text>
        <dbReference type="Rhea" id="RHEA:23800"/>
        <dbReference type="ChEBI" id="CHEBI:15377"/>
        <dbReference type="ChEBI" id="CHEBI:16007"/>
        <dbReference type="ChEBI" id="CHEBI:16763"/>
        <dbReference type="ChEBI" id="CHEBI:28938"/>
        <dbReference type="ChEBI" id="CHEBI:57844"/>
        <dbReference type="EC" id="4.4.1.11"/>
    </reaction>
    <physiologicalReaction direction="left-to-right" evidence="10">
        <dbReference type="Rhea" id="RHEA:23801"/>
    </physiologicalReaction>
</comment>
<dbReference type="RefSeq" id="WP_170087113.1">
    <property type="nucleotide sequence ID" value="NZ_JABAFG010000002.1"/>
</dbReference>
<dbReference type="EMBL" id="JABAFG010000002">
    <property type="protein sequence ID" value="NME27361.1"/>
    <property type="molecule type" value="Genomic_DNA"/>
</dbReference>
<dbReference type="InterPro" id="IPR015424">
    <property type="entry name" value="PyrdxlP-dep_Trfase"/>
</dbReference>
<dbReference type="InterPro" id="IPR015422">
    <property type="entry name" value="PyrdxlP-dep_Trfase_small"/>
</dbReference>
<dbReference type="AlphaFoldDB" id="A0A848BM82"/>
<accession>A0A848BM82</accession>
<evidence type="ECO:0000256" key="2">
    <source>
        <dbReference type="ARBA" id="ARBA00008667"/>
    </source>
</evidence>
<dbReference type="Pfam" id="PF01053">
    <property type="entry name" value="Cys_Met_Meta_PP"/>
    <property type="match status" value="1"/>
</dbReference>
<evidence type="ECO:0000256" key="11">
    <source>
        <dbReference type="PIRSR" id="PIRSR001434-2"/>
    </source>
</evidence>
<sequence>MSLSVLRHPDFDRTKYGSSTVNIHAGEPRDAYGALVPPIYQTSTFYFDSTDDAVKACDDYAESFAYSRITNPSNDYFEKKIAAAEHGLGAVSYASGMGAVAGAIFMSVRAGDHALFCKAKYSGTEDITRDFLPRFGVEVGDFDPQDLETLKDGIKDNTKLIYVESPANPTMVMADIAAISAIAHEHGIKVGVDNTFATPYNTNPLDLGADWVVQSVTKYIGGHGDLLGGAIISNDEGFLRDCRLGTLMHFGAVMAPQIAFLATRGLKTLAVRMKQYNTNALQIAQYLEQHPKIDIVRYPFLPSNSQYELAKRQMRGGGGMLSFDVKGGLEAGKTFINHLKLCTLAVSLGDTETLVEQAAAMTHTMIPREVREAAGITDGMIRMSVGLEDPEDIIADLDQALAVV</sequence>
<dbReference type="Proteomes" id="UP000591071">
    <property type="component" value="Unassembled WGS sequence"/>
</dbReference>
<protein>
    <recommendedName>
        <fullName evidence="4">L-methionine gamma-lyase</fullName>
        <ecNumber evidence="3">4.4.1.11</ecNumber>
        <ecNumber evidence="7">4.4.1.2</ecNumber>
    </recommendedName>
    <alternativeName>
        <fullName evidence="8">Homocysteine desulfhydrase</fullName>
    </alternativeName>
</protein>
<dbReference type="CDD" id="cd00614">
    <property type="entry name" value="CGS_like"/>
    <property type="match status" value="1"/>
</dbReference>
<comment type="catalytic activity">
    <reaction evidence="9">
        <text>L-homocysteine + H2O = 2-oxobutanoate + hydrogen sulfide + NH4(+) + H(+)</text>
        <dbReference type="Rhea" id="RHEA:14501"/>
        <dbReference type="ChEBI" id="CHEBI:15377"/>
        <dbReference type="ChEBI" id="CHEBI:15378"/>
        <dbReference type="ChEBI" id="CHEBI:16763"/>
        <dbReference type="ChEBI" id="CHEBI:28938"/>
        <dbReference type="ChEBI" id="CHEBI:29919"/>
        <dbReference type="ChEBI" id="CHEBI:58199"/>
        <dbReference type="EC" id="4.4.1.2"/>
    </reaction>
    <physiologicalReaction direction="left-to-right" evidence="9">
        <dbReference type="Rhea" id="RHEA:14502"/>
    </physiologicalReaction>
</comment>
<dbReference type="InterPro" id="IPR015421">
    <property type="entry name" value="PyrdxlP-dep_Trfase_major"/>
</dbReference>
<organism evidence="13 14">
    <name type="scientific">Megasphaera hexanoica</name>
    <dbReference type="NCBI Taxonomy" id="1675036"/>
    <lineage>
        <taxon>Bacteria</taxon>
        <taxon>Bacillati</taxon>
        <taxon>Bacillota</taxon>
        <taxon>Negativicutes</taxon>
        <taxon>Veillonellales</taxon>
        <taxon>Veillonellaceae</taxon>
        <taxon>Megasphaera</taxon>
    </lineage>
</organism>
<dbReference type="FunFam" id="3.40.640.10:FF:000046">
    <property type="entry name" value="Cystathionine gamma-lyase"/>
    <property type="match status" value="1"/>
</dbReference>
<feature type="modified residue" description="N6-(pyridoxal phosphate)lysine" evidence="11">
    <location>
        <position position="218"/>
    </location>
</feature>
<evidence type="ECO:0000256" key="7">
    <source>
        <dbReference type="ARBA" id="ARBA00047175"/>
    </source>
</evidence>
<evidence type="ECO:0000313" key="14">
    <source>
        <dbReference type="Proteomes" id="UP000591071"/>
    </source>
</evidence>
<comment type="similarity">
    <text evidence="2">Belongs to the trans-sulfuration enzymes family. L-methionine gamma-lyase subfamily.</text>
</comment>
<comment type="cofactor">
    <cofactor evidence="1 12">
        <name>pyridoxal 5'-phosphate</name>
        <dbReference type="ChEBI" id="CHEBI:597326"/>
    </cofactor>
</comment>
<evidence type="ECO:0000256" key="12">
    <source>
        <dbReference type="RuleBase" id="RU362118"/>
    </source>
</evidence>
<reference evidence="13 14" key="1">
    <citation type="submission" date="2020-04" db="EMBL/GenBank/DDBJ databases">
        <authorList>
            <person name="Hitch T.C.A."/>
            <person name="Wylensek D."/>
            <person name="Clavel T."/>
        </authorList>
    </citation>
    <scope>NUCLEOTIDE SEQUENCE [LARGE SCALE GENOMIC DNA]</scope>
    <source>
        <strain evidence="13 14">Oil-RF-744-FAT-WT-6-1</strain>
    </source>
</reference>
<evidence type="ECO:0000313" key="13">
    <source>
        <dbReference type="EMBL" id="NME27361.1"/>
    </source>
</evidence>
<evidence type="ECO:0000256" key="4">
    <source>
        <dbReference type="ARBA" id="ARBA00019040"/>
    </source>
</evidence>
<dbReference type="GO" id="GO:0030170">
    <property type="term" value="F:pyridoxal phosphate binding"/>
    <property type="evidence" value="ECO:0007669"/>
    <property type="project" value="InterPro"/>
</dbReference>
<dbReference type="EC" id="4.4.1.11" evidence="3"/>
<evidence type="ECO:0000256" key="8">
    <source>
        <dbReference type="ARBA" id="ARBA00047199"/>
    </source>
</evidence>
<dbReference type="GO" id="GO:0008483">
    <property type="term" value="F:transaminase activity"/>
    <property type="evidence" value="ECO:0007669"/>
    <property type="project" value="UniProtKB-KW"/>
</dbReference>
<dbReference type="GO" id="GO:0018826">
    <property type="term" value="F:methionine gamma-lyase activity"/>
    <property type="evidence" value="ECO:0007669"/>
    <property type="project" value="UniProtKB-EC"/>
</dbReference>
<dbReference type="GO" id="GO:0047982">
    <property type="term" value="F:homocysteine desulfhydrase activity"/>
    <property type="evidence" value="ECO:0007669"/>
    <property type="project" value="UniProtKB-EC"/>
</dbReference>
<dbReference type="PIRSF" id="PIRSF001434">
    <property type="entry name" value="CGS"/>
    <property type="match status" value="1"/>
</dbReference>
<keyword evidence="6" id="KW-0456">Lyase</keyword>
<proteinExistence type="inferred from homology"/>
<comment type="caution">
    <text evidence="13">The sequence shown here is derived from an EMBL/GenBank/DDBJ whole genome shotgun (WGS) entry which is preliminary data.</text>
</comment>
<evidence type="ECO:0000256" key="3">
    <source>
        <dbReference type="ARBA" id="ARBA00012222"/>
    </source>
</evidence>
<evidence type="ECO:0000256" key="6">
    <source>
        <dbReference type="ARBA" id="ARBA00023239"/>
    </source>
</evidence>
<evidence type="ECO:0000256" key="5">
    <source>
        <dbReference type="ARBA" id="ARBA00022898"/>
    </source>
</evidence>
<name>A0A848BM82_9FIRM</name>
<dbReference type="InterPro" id="IPR000277">
    <property type="entry name" value="Cys/Met-Metab_PyrdxlP-dep_enz"/>
</dbReference>
<dbReference type="PANTHER" id="PTHR11808">
    <property type="entry name" value="TRANS-SULFURATION ENZYME FAMILY MEMBER"/>
    <property type="match status" value="1"/>
</dbReference>
<dbReference type="Gene3D" id="3.40.640.10">
    <property type="entry name" value="Type I PLP-dependent aspartate aminotransferase-like (Major domain)"/>
    <property type="match status" value="1"/>
</dbReference>
<dbReference type="GO" id="GO:0005737">
    <property type="term" value="C:cytoplasm"/>
    <property type="evidence" value="ECO:0007669"/>
    <property type="project" value="TreeGrafter"/>
</dbReference>
<evidence type="ECO:0000256" key="9">
    <source>
        <dbReference type="ARBA" id="ARBA00048780"/>
    </source>
</evidence>
<dbReference type="EC" id="4.4.1.2" evidence="7"/>
<evidence type="ECO:0000256" key="10">
    <source>
        <dbReference type="ARBA" id="ARBA00052699"/>
    </source>
</evidence>
<keyword evidence="5 11" id="KW-0663">Pyridoxal phosphate</keyword>
<keyword evidence="13" id="KW-0808">Transferase</keyword>
<dbReference type="FunFam" id="3.90.1150.10:FF:000008">
    <property type="entry name" value="Cystathionine gamma-synthase"/>
    <property type="match status" value="1"/>
</dbReference>
<keyword evidence="13" id="KW-0032">Aminotransferase</keyword>
<gene>
    <name evidence="13" type="ORF">HF872_01770</name>
</gene>